<sequence>MVRAEALKSYWNILGEGNLEALTLIQVAQAVRGELRNPADLTVNAVVIDNRLVTTGCLFVAIRGERFDGHDFIPSAFESGAAAAVSDREIETDRPYILVKDTREALLDLARCYRRAFDGLVVGVTGSVGKTTTKEMIAAVLSAGYKTLKTQGNLNNAIGLPRTIFELDSTYEAAVIEMGMSALGEISLLTRTALPDIGVITNIGVSHLETLGTRENILKAKLEILEGMAPGAPLVINGDNDLLQTVQLDRPVLTCGIDNPDADYRAVNIQPRGFDTEFDIVYGENAVHVLLPAIGEHNVLNALFGFAVGRFAGMEDAAIATALGTYTPSGMRQNTRTVNGVMLIEDCYNASPDSMRAALTTLQQLSCAGRKIAVLGDMLELGPVSQQAHAEAGELAQKCGVDALFCFGALSRETAKHGEGIPHVEWFDDKQSLAQSLSGFVQPGDAVIFKASRGMKLEEVIHAVFDK</sequence>
<evidence type="ECO:0000256" key="9">
    <source>
        <dbReference type="ARBA" id="ARBA00023316"/>
    </source>
</evidence>
<dbReference type="Pfam" id="PF08245">
    <property type="entry name" value="Mur_ligase_M"/>
    <property type="match status" value="1"/>
</dbReference>
<evidence type="ECO:0000259" key="13">
    <source>
        <dbReference type="Pfam" id="PF02875"/>
    </source>
</evidence>
<dbReference type="Gene3D" id="3.40.1390.10">
    <property type="entry name" value="MurE/MurF, N-terminal domain"/>
    <property type="match status" value="1"/>
</dbReference>
<keyword evidence="7 10" id="KW-0573">Peptidoglycan synthesis</keyword>
<dbReference type="GO" id="GO:0005524">
    <property type="term" value="F:ATP binding"/>
    <property type="evidence" value="ECO:0007669"/>
    <property type="project" value="UniProtKB-UniRule"/>
</dbReference>
<dbReference type="InterPro" id="IPR013221">
    <property type="entry name" value="Mur_ligase_cen"/>
</dbReference>
<dbReference type="Pfam" id="PF01225">
    <property type="entry name" value="Mur_ligase"/>
    <property type="match status" value="1"/>
</dbReference>
<evidence type="ECO:0000256" key="4">
    <source>
        <dbReference type="ARBA" id="ARBA00022741"/>
    </source>
</evidence>
<dbReference type="STRING" id="537013.CLOSTMETH_03311"/>
<feature type="domain" description="Mur ligase C-terminal" evidence="13">
    <location>
        <begin position="336"/>
        <end position="453"/>
    </location>
</feature>
<keyword evidence="8 10" id="KW-0131">Cell cycle</keyword>
<evidence type="ECO:0000256" key="8">
    <source>
        <dbReference type="ARBA" id="ARBA00023306"/>
    </source>
</evidence>
<evidence type="ECO:0000259" key="12">
    <source>
        <dbReference type="Pfam" id="PF01225"/>
    </source>
</evidence>
<gene>
    <name evidence="10 15" type="primary">murF</name>
    <name evidence="15" type="ORF">CLOSTMETH_03311</name>
</gene>
<feature type="domain" description="Mur ligase N-terminal catalytic" evidence="12">
    <location>
        <begin position="43"/>
        <end position="111"/>
    </location>
</feature>
<evidence type="ECO:0000256" key="5">
    <source>
        <dbReference type="ARBA" id="ARBA00022840"/>
    </source>
</evidence>
<comment type="subcellular location">
    <subcellularLocation>
        <location evidence="10 11">Cytoplasm</location>
    </subcellularLocation>
</comment>
<dbReference type="Gene3D" id="3.90.190.20">
    <property type="entry name" value="Mur ligase, C-terminal domain"/>
    <property type="match status" value="1"/>
</dbReference>
<dbReference type="EC" id="6.3.2.10" evidence="10 11"/>
<dbReference type="SUPFAM" id="SSF63418">
    <property type="entry name" value="MurE/MurF N-terminal domain"/>
    <property type="match status" value="1"/>
</dbReference>
<dbReference type="Proteomes" id="UP000003340">
    <property type="component" value="Unassembled WGS sequence"/>
</dbReference>
<keyword evidence="4 10" id="KW-0547">Nucleotide-binding</keyword>
<dbReference type="eggNOG" id="COG0770">
    <property type="taxonomic scope" value="Bacteria"/>
</dbReference>
<keyword evidence="1 10" id="KW-0963">Cytoplasm</keyword>
<dbReference type="InterPro" id="IPR035911">
    <property type="entry name" value="MurE/MurF_N"/>
</dbReference>
<comment type="catalytic activity">
    <reaction evidence="10 11">
        <text>D-alanyl-D-alanine + UDP-N-acetyl-alpha-D-muramoyl-L-alanyl-gamma-D-glutamyl-meso-2,6-diaminopimelate + ATP = UDP-N-acetyl-alpha-D-muramoyl-L-alanyl-gamma-D-glutamyl-meso-2,6-diaminopimeloyl-D-alanyl-D-alanine + ADP + phosphate + H(+)</text>
        <dbReference type="Rhea" id="RHEA:28374"/>
        <dbReference type="ChEBI" id="CHEBI:15378"/>
        <dbReference type="ChEBI" id="CHEBI:30616"/>
        <dbReference type="ChEBI" id="CHEBI:43474"/>
        <dbReference type="ChEBI" id="CHEBI:57822"/>
        <dbReference type="ChEBI" id="CHEBI:61386"/>
        <dbReference type="ChEBI" id="CHEBI:83905"/>
        <dbReference type="ChEBI" id="CHEBI:456216"/>
        <dbReference type="EC" id="6.3.2.10"/>
    </reaction>
</comment>
<evidence type="ECO:0000256" key="11">
    <source>
        <dbReference type="RuleBase" id="RU004136"/>
    </source>
</evidence>
<reference evidence="15 16" key="2">
    <citation type="submission" date="2009-02" db="EMBL/GenBank/DDBJ databases">
        <title>Draft genome sequence of Clostridium methylpentosum (DSM 5476).</title>
        <authorList>
            <person name="Sudarsanam P."/>
            <person name="Ley R."/>
            <person name="Guruge J."/>
            <person name="Turnbaugh P.J."/>
            <person name="Mahowald M."/>
            <person name="Liep D."/>
            <person name="Gordon J."/>
        </authorList>
    </citation>
    <scope>NUCLEOTIDE SEQUENCE [LARGE SCALE GENOMIC DNA]</scope>
    <source>
        <strain evidence="15 16">DSM 5476</strain>
    </source>
</reference>
<keyword evidence="6 10" id="KW-0133">Cell shape</keyword>
<evidence type="ECO:0000256" key="6">
    <source>
        <dbReference type="ARBA" id="ARBA00022960"/>
    </source>
</evidence>
<keyword evidence="3 10" id="KW-0132">Cell division</keyword>
<dbReference type="NCBIfam" id="TIGR01143">
    <property type="entry name" value="murF"/>
    <property type="match status" value="1"/>
</dbReference>
<keyword evidence="2 10" id="KW-0436">Ligase</keyword>
<dbReference type="InterPro" id="IPR036615">
    <property type="entry name" value="Mur_ligase_C_dom_sf"/>
</dbReference>
<dbReference type="EMBL" id="ACEC01000115">
    <property type="protein sequence ID" value="EEG29198.1"/>
    <property type="molecule type" value="Genomic_DNA"/>
</dbReference>
<evidence type="ECO:0000259" key="14">
    <source>
        <dbReference type="Pfam" id="PF08245"/>
    </source>
</evidence>
<dbReference type="AlphaFoldDB" id="C0EHB1"/>
<dbReference type="GO" id="GO:0008766">
    <property type="term" value="F:UDP-N-acetylmuramoylalanyl-D-glutamyl-2,6-diaminopimelate-D-alanyl-D-alanine ligase activity"/>
    <property type="evidence" value="ECO:0007669"/>
    <property type="project" value="RHEA"/>
</dbReference>
<dbReference type="InterPro" id="IPR005863">
    <property type="entry name" value="UDP-N-AcMur_synth"/>
</dbReference>
<dbReference type="GO" id="GO:0005737">
    <property type="term" value="C:cytoplasm"/>
    <property type="evidence" value="ECO:0007669"/>
    <property type="project" value="UniProtKB-SubCell"/>
</dbReference>
<dbReference type="PANTHER" id="PTHR43024:SF1">
    <property type="entry name" value="UDP-N-ACETYLMURAMOYL-TRIPEPTIDE--D-ALANYL-D-ALANINE LIGASE"/>
    <property type="match status" value="1"/>
</dbReference>
<dbReference type="SUPFAM" id="SSF53244">
    <property type="entry name" value="MurD-like peptide ligases, peptide-binding domain"/>
    <property type="match status" value="1"/>
</dbReference>
<evidence type="ECO:0000256" key="1">
    <source>
        <dbReference type="ARBA" id="ARBA00022490"/>
    </source>
</evidence>
<keyword evidence="16" id="KW-1185">Reference proteome</keyword>
<evidence type="ECO:0000256" key="3">
    <source>
        <dbReference type="ARBA" id="ARBA00022618"/>
    </source>
</evidence>
<dbReference type="InterPro" id="IPR051046">
    <property type="entry name" value="MurCDEF_CellWall_CoF430Synth"/>
</dbReference>
<dbReference type="GO" id="GO:0047480">
    <property type="term" value="F:UDP-N-acetylmuramoyl-tripeptide-D-alanyl-D-alanine ligase activity"/>
    <property type="evidence" value="ECO:0007669"/>
    <property type="project" value="UniProtKB-UniRule"/>
</dbReference>
<proteinExistence type="inferred from homology"/>
<name>C0EHB1_9FIRM</name>
<dbReference type="GO" id="GO:0071555">
    <property type="term" value="P:cell wall organization"/>
    <property type="evidence" value="ECO:0007669"/>
    <property type="project" value="UniProtKB-KW"/>
</dbReference>
<feature type="binding site" evidence="10">
    <location>
        <begin position="126"/>
        <end position="132"/>
    </location>
    <ligand>
        <name>ATP</name>
        <dbReference type="ChEBI" id="CHEBI:30616"/>
    </ligand>
</feature>
<protein>
    <recommendedName>
        <fullName evidence="10 11">UDP-N-acetylmuramoyl-tripeptide--D-alanyl-D-alanine ligase</fullName>
        <ecNumber evidence="10 11">6.3.2.10</ecNumber>
    </recommendedName>
    <alternativeName>
        <fullName evidence="10">D-alanyl-D-alanine-adding enzyme</fullName>
    </alternativeName>
</protein>
<organism evidence="15 16">
    <name type="scientific">[Clostridium] methylpentosum DSM 5476</name>
    <dbReference type="NCBI Taxonomy" id="537013"/>
    <lineage>
        <taxon>Bacteria</taxon>
        <taxon>Bacillati</taxon>
        <taxon>Bacillota</taxon>
        <taxon>Clostridia</taxon>
        <taxon>Eubacteriales</taxon>
        <taxon>Oscillospiraceae</taxon>
        <taxon>Oscillospiraceae incertae sedis</taxon>
    </lineage>
</organism>
<dbReference type="GO" id="GO:0051301">
    <property type="term" value="P:cell division"/>
    <property type="evidence" value="ECO:0007669"/>
    <property type="project" value="UniProtKB-KW"/>
</dbReference>
<dbReference type="UniPathway" id="UPA00219"/>
<dbReference type="HAMAP" id="MF_02019">
    <property type="entry name" value="MurF"/>
    <property type="match status" value="1"/>
</dbReference>
<keyword evidence="5 10" id="KW-0067">ATP-binding</keyword>
<dbReference type="Pfam" id="PF02875">
    <property type="entry name" value="Mur_ligase_C"/>
    <property type="match status" value="1"/>
</dbReference>
<dbReference type="Gene3D" id="3.40.1190.10">
    <property type="entry name" value="Mur-like, catalytic domain"/>
    <property type="match status" value="1"/>
</dbReference>
<accession>C0EHB1</accession>
<comment type="caution">
    <text evidence="15">The sequence shown here is derived from an EMBL/GenBank/DDBJ whole genome shotgun (WGS) entry which is preliminary data.</text>
</comment>
<comment type="pathway">
    <text evidence="10 11">Cell wall biogenesis; peptidoglycan biosynthesis.</text>
</comment>
<dbReference type="InterPro" id="IPR000713">
    <property type="entry name" value="Mur_ligase_N"/>
</dbReference>
<dbReference type="SUPFAM" id="SSF53623">
    <property type="entry name" value="MurD-like peptide ligases, catalytic domain"/>
    <property type="match status" value="1"/>
</dbReference>
<reference evidence="15 16" key="1">
    <citation type="submission" date="2009-01" db="EMBL/GenBank/DDBJ databases">
        <authorList>
            <person name="Fulton L."/>
            <person name="Clifton S."/>
            <person name="Fulton B."/>
            <person name="Xu J."/>
            <person name="Minx P."/>
            <person name="Pepin K.H."/>
            <person name="Johnson M."/>
            <person name="Bhonagiri V."/>
            <person name="Nash W.E."/>
            <person name="Mardis E.R."/>
            <person name="Wilson R.K."/>
        </authorList>
    </citation>
    <scope>NUCLEOTIDE SEQUENCE [LARGE SCALE GENOMIC DNA]</scope>
    <source>
        <strain evidence="15 16">DSM 5476</strain>
    </source>
</reference>
<evidence type="ECO:0000313" key="16">
    <source>
        <dbReference type="Proteomes" id="UP000003340"/>
    </source>
</evidence>
<dbReference type="GO" id="GO:0009252">
    <property type="term" value="P:peptidoglycan biosynthetic process"/>
    <property type="evidence" value="ECO:0007669"/>
    <property type="project" value="UniProtKB-UniRule"/>
</dbReference>
<evidence type="ECO:0000256" key="2">
    <source>
        <dbReference type="ARBA" id="ARBA00022598"/>
    </source>
</evidence>
<feature type="domain" description="Mur ligase central" evidence="14">
    <location>
        <begin position="124"/>
        <end position="308"/>
    </location>
</feature>
<evidence type="ECO:0000256" key="7">
    <source>
        <dbReference type="ARBA" id="ARBA00022984"/>
    </source>
</evidence>
<evidence type="ECO:0000256" key="10">
    <source>
        <dbReference type="HAMAP-Rule" id="MF_02019"/>
    </source>
</evidence>
<dbReference type="HOGENOM" id="CLU_031507_1_1_9"/>
<comment type="function">
    <text evidence="10 11">Involved in cell wall formation. Catalyzes the final step in the synthesis of UDP-N-acetylmuramoyl-pentapeptide, the precursor of murein.</text>
</comment>
<dbReference type="PANTHER" id="PTHR43024">
    <property type="entry name" value="UDP-N-ACETYLMURAMOYL-TRIPEPTIDE--D-ALANYL-D-ALANINE LIGASE"/>
    <property type="match status" value="1"/>
</dbReference>
<dbReference type="InterPro" id="IPR036565">
    <property type="entry name" value="Mur-like_cat_sf"/>
</dbReference>
<comment type="similarity">
    <text evidence="10">Belongs to the MurCDEF family. MurF subfamily.</text>
</comment>
<keyword evidence="9 10" id="KW-0961">Cell wall biogenesis/degradation</keyword>
<dbReference type="GO" id="GO:0008360">
    <property type="term" value="P:regulation of cell shape"/>
    <property type="evidence" value="ECO:0007669"/>
    <property type="project" value="UniProtKB-KW"/>
</dbReference>
<evidence type="ECO:0000313" key="15">
    <source>
        <dbReference type="EMBL" id="EEG29198.1"/>
    </source>
</evidence>
<dbReference type="InterPro" id="IPR004101">
    <property type="entry name" value="Mur_ligase_C"/>
</dbReference>